<evidence type="ECO:0000256" key="1">
    <source>
        <dbReference type="SAM" id="MobiDB-lite"/>
    </source>
</evidence>
<feature type="compositionally biased region" description="Polar residues" evidence="1">
    <location>
        <begin position="15"/>
        <end position="28"/>
    </location>
</feature>
<evidence type="ECO:0000313" key="3">
    <source>
        <dbReference type="Proteomes" id="UP000039865"/>
    </source>
</evidence>
<gene>
    <name evidence="2" type="primary">Contig2521.g2713</name>
    <name evidence="2" type="ORF">STYLEM_20507</name>
</gene>
<proteinExistence type="predicted"/>
<reference evidence="2 3" key="1">
    <citation type="submission" date="2014-06" db="EMBL/GenBank/DDBJ databases">
        <authorList>
            <person name="Swart Estienne"/>
        </authorList>
    </citation>
    <scope>NUCLEOTIDE SEQUENCE [LARGE SCALE GENOMIC DNA]</scope>
    <source>
        <strain evidence="2 3">130c</strain>
    </source>
</reference>
<evidence type="ECO:0000313" key="2">
    <source>
        <dbReference type="EMBL" id="CDW91352.1"/>
    </source>
</evidence>
<accession>A0A078BDV9</accession>
<keyword evidence="3" id="KW-1185">Reference proteome</keyword>
<dbReference type="EMBL" id="CCKQ01019329">
    <property type="protein sequence ID" value="CDW91352.1"/>
    <property type="molecule type" value="Genomic_DNA"/>
</dbReference>
<protein>
    <submittedName>
        <fullName evidence="2">Uncharacterized protein</fullName>
    </submittedName>
</protein>
<organism evidence="2 3">
    <name type="scientific">Stylonychia lemnae</name>
    <name type="common">Ciliate</name>
    <dbReference type="NCBI Taxonomy" id="5949"/>
    <lineage>
        <taxon>Eukaryota</taxon>
        <taxon>Sar</taxon>
        <taxon>Alveolata</taxon>
        <taxon>Ciliophora</taxon>
        <taxon>Intramacronucleata</taxon>
        <taxon>Spirotrichea</taxon>
        <taxon>Stichotrichia</taxon>
        <taxon>Sporadotrichida</taxon>
        <taxon>Oxytrichidae</taxon>
        <taxon>Stylonychinae</taxon>
        <taxon>Stylonychia</taxon>
    </lineage>
</organism>
<feature type="region of interest" description="Disordered" evidence="1">
    <location>
        <begin position="1"/>
        <end position="29"/>
    </location>
</feature>
<dbReference type="Proteomes" id="UP000039865">
    <property type="component" value="Unassembled WGS sequence"/>
</dbReference>
<sequence length="474" mass="55736">MRCYRSRSTQRHKQQNQNNLTKFSTGQESKIYLPTNAYDDDTESKTDNHSLQNQHRDDNAYASLNIPLEQQFQKQASLLQTLDYGGYVPILKQSKTSLNSRTKVLRNRSNKSSNFHTDGDENYLFNKIINNTFDQQSSQVNKTIENARRASKLLSIVYDQPIAYDSVRQDFILKNSDFKQAQISAQTHNDEATSIQTQKNKRNMDLKILDDEQMELEAKQQCTQNALKFNMIKRPKTPNRNPTSRNKSINLLKNSKKARNKDILLNQDYIDSEQFKTFIEYKQDKNEFRKPNKIFSQKLGQLNPLQSSNRIQTANNSNLNDYLSFINKRSSINLRQINVPSNKKNKRFVNQGHNRTDQAFNTVETNNYIQNSSKSIFDIPNYDLDIKQQELEDLKVKRDDLKFNNYQNKIERINHIKDYLWDHRNILKKDQIMRLAILIDRMSKNIELIENNRDVLGGKKQNRALVKQLINRQL</sequence>
<dbReference type="InParanoid" id="A0A078BDV9"/>
<name>A0A078BDV9_STYLE</name>
<dbReference type="AlphaFoldDB" id="A0A078BDV9"/>
<feature type="compositionally biased region" description="Basic residues" evidence="1">
    <location>
        <begin position="1"/>
        <end position="14"/>
    </location>
</feature>